<dbReference type="AlphaFoldDB" id="A0AAV5WXI8"/>
<evidence type="ECO:0000313" key="1">
    <source>
        <dbReference type="EMBL" id="GMT34314.1"/>
    </source>
</evidence>
<reference evidence="1" key="1">
    <citation type="submission" date="2023-10" db="EMBL/GenBank/DDBJ databases">
        <title>Genome assembly of Pristionchus species.</title>
        <authorList>
            <person name="Yoshida K."/>
            <person name="Sommer R.J."/>
        </authorList>
    </citation>
    <scope>NUCLEOTIDE SEQUENCE</scope>
    <source>
        <strain evidence="1">RS5133</strain>
    </source>
</reference>
<comment type="caution">
    <text evidence="1">The sequence shown here is derived from an EMBL/GenBank/DDBJ whole genome shotgun (WGS) entry which is preliminary data.</text>
</comment>
<dbReference type="EMBL" id="BTSY01000006">
    <property type="protein sequence ID" value="GMT34314.1"/>
    <property type="molecule type" value="Genomic_DNA"/>
</dbReference>
<accession>A0AAV5WXI8</accession>
<gene>
    <name evidence="1" type="ORF">PFISCL1PPCAC_25611</name>
</gene>
<proteinExistence type="predicted"/>
<feature type="non-terminal residue" evidence="1">
    <location>
        <position position="1"/>
    </location>
</feature>
<feature type="non-terminal residue" evidence="1">
    <location>
        <position position="90"/>
    </location>
</feature>
<evidence type="ECO:0000313" key="2">
    <source>
        <dbReference type="Proteomes" id="UP001432322"/>
    </source>
</evidence>
<protein>
    <submittedName>
        <fullName evidence="1">Uncharacterized protein</fullName>
    </submittedName>
</protein>
<name>A0AAV5WXI8_9BILA</name>
<keyword evidence="2" id="KW-1185">Reference proteome</keyword>
<dbReference type="Proteomes" id="UP001432322">
    <property type="component" value="Unassembled WGS sequence"/>
</dbReference>
<sequence>FRMATVFSREESITSIEHLRSIRKTLSPTLIVDGVTYDVSEPTLIAIKAPNEEPKRVVARSVENYPNKNKMSNMVVWRGDAYCVSAGYVW</sequence>
<organism evidence="1 2">
    <name type="scientific">Pristionchus fissidentatus</name>
    <dbReference type="NCBI Taxonomy" id="1538716"/>
    <lineage>
        <taxon>Eukaryota</taxon>
        <taxon>Metazoa</taxon>
        <taxon>Ecdysozoa</taxon>
        <taxon>Nematoda</taxon>
        <taxon>Chromadorea</taxon>
        <taxon>Rhabditida</taxon>
        <taxon>Rhabditina</taxon>
        <taxon>Diplogasteromorpha</taxon>
        <taxon>Diplogasteroidea</taxon>
        <taxon>Neodiplogasteridae</taxon>
        <taxon>Pristionchus</taxon>
    </lineage>
</organism>